<dbReference type="AlphaFoldDB" id="A0A6C0B2S6"/>
<reference evidence="1" key="1">
    <citation type="journal article" date="2020" name="Nature">
        <title>Giant virus diversity and host interactions through global metagenomics.</title>
        <authorList>
            <person name="Schulz F."/>
            <person name="Roux S."/>
            <person name="Paez-Espino D."/>
            <person name="Jungbluth S."/>
            <person name="Walsh D.A."/>
            <person name="Denef V.J."/>
            <person name="McMahon K.D."/>
            <person name="Konstantinidis K.T."/>
            <person name="Eloe-Fadrosh E.A."/>
            <person name="Kyrpides N.C."/>
            <person name="Woyke T."/>
        </authorList>
    </citation>
    <scope>NUCLEOTIDE SEQUENCE</scope>
    <source>
        <strain evidence="1">GVMAG-M-3300009185-36</strain>
    </source>
</reference>
<organism evidence="1">
    <name type="scientific">viral metagenome</name>
    <dbReference type="NCBI Taxonomy" id="1070528"/>
    <lineage>
        <taxon>unclassified sequences</taxon>
        <taxon>metagenomes</taxon>
        <taxon>organismal metagenomes</taxon>
    </lineage>
</organism>
<proteinExistence type="predicted"/>
<name>A0A6C0B2S6_9ZZZZ</name>
<protein>
    <submittedName>
        <fullName evidence="1">Uncharacterized protein</fullName>
    </submittedName>
</protein>
<sequence length="35" mass="4561">MLWKWIYSIYRNIYYMFYELFHDGFAGGKRKHNRR</sequence>
<accession>A0A6C0B2S6</accession>
<dbReference type="EMBL" id="MN739048">
    <property type="protein sequence ID" value="QHS85838.1"/>
    <property type="molecule type" value="Genomic_DNA"/>
</dbReference>
<evidence type="ECO:0000313" key="1">
    <source>
        <dbReference type="EMBL" id="QHS85838.1"/>
    </source>
</evidence>